<name>A0A367F948_9ACTN</name>
<dbReference type="PANTHER" id="PTHR46268">
    <property type="entry name" value="STRESS RESPONSE PROTEIN NHAX"/>
    <property type="match status" value="1"/>
</dbReference>
<dbReference type="PANTHER" id="PTHR46268:SF6">
    <property type="entry name" value="UNIVERSAL STRESS PROTEIN UP12"/>
    <property type="match status" value="1"/>
</dbReference>
<accession>A0A367F948</accession>
<comment type="caution">
    <text evidence="3">The sequence shown here is derived from an EMBL/GenBank/DDBJ whole genome shotgun (WGS) entry which is preliminary data.</text>
</comment>
<dbReference type="Proteomes" id="UP000253094">
    <property type="component" value="Unassembled WGS sequence"/>
</dbReference>
<evidence type="ECO:0000313" key="4">
    <source>
        <dbReference type="Proteomes" id="UP000253094"/>
    </source>
</evidence>
<evidence type="ECO:0000256" key="1">
    <source>
        <dbReference type="ARBA" id="ARBA00008791"/>
    </source>
</evidence>
<dbReference type="SUPFAM" id="SSF52402">
    <property type="entry name" value="Adenine nucleotide alpha hydrolases-like"/>
    <property type="match status" value="2"/>
</dbReference>
<gene>
    <name evidence="3" type="ORF">DQ384_30105</name>
</gene>
<dbReference type="RefSeq" id="WP_114032264.1">
    <property type="nucleotide sequence ID" value="NZ_QOIL01000020.1"/>
</dbReference>
<dbReference type="InterPro" id="IPR014729">
    <property type="entry name" value="Rossmann-like_a/b/a_fold"/>
</dbReference>
<dbReference type="InterPro" id="IPR006016">
    <property type="entry name" value="UspA"/>
</dbReference>
<proteinExistence type="inferred from homology"/>
<sequence>MSGTIVVGIDGSPSAAAAVDWATDEARRSGAGLRIVHVREPWSYQLPPRAGARDPDSLTEFWQGALAAAVDRVRGHAPGVDVSAALVVGAAAERLATESEGADELILGSKGLGGLPGMVLGSVGRSVAGRAEGPVIVVRRSGPARHGAVVVGFDGSEESEAALEFALAQARARRARAHVVYAWHTPPFTPYANVCAGGVQEALAEESARVRLRLAPWQERYPDVRMTGTAVRGHPVPALADASRDADLVVVGSPPAGPPGSAFAGSVGQGVLRHARCPVAIVRPRRHA</sequence>
<dbReference type="OrthoDB" id="9816117at2"/>
<dbReference type="EMBL" id="QOIL01000020">
    <property type="protein sequence ID" value="RCG26225.1"/>
    <property type="molecule type" value="Genomic_DNA"/>
</dbReference>
<comment type="similarity">
    <text evidence="1">Belongs to the universal stress protein A family.</text>
</comment>
<dbReference type="PRINTS" id="PR01438">
    <property type="entry name" value="UNVRSLSTRESS"/>
</dbReference>
<reference evidence="3 4" key="1">
    <citation type="submission" date="2018-06" db="EMBL/GenBank/DDBJ databases">
        <title>Sphaerisporangium craniellae sp. nov., isolated from a marine sponge in the South China Sea.</title>
        <authorList>
            <person name="Li L."/>
        </authorList>
    </citation>
    <scope>NUCLEOTIDE SEQUENCE [LARGE SCALE GENOMIC DNA]</scope>
    <source>
        <strain evidence="3 4">CCTCC AA 208026</strain>
    </source>
</reference>
<dbReference type="AlphaFoldDB" id="A0A367F948"/>
<protein>
    <submittedName>
        <fullName evidence="3">Universal stress protein</fullName>
    </submittedName>
</protein>
<evidence type="ECO:0000313" key="3">
    <source>
        <dbReference type="EMBL" id="RCG26225.1"/>
    </source>
</evidence>
<dbReference type="Gene3D" id="3.40.50.620">
    <property type="entry name" value="HUPs"/>
    <property type="match status" value="2"/>
</dbReference>
<evidence type="ECO:0000259" key="2">
    <source>
        <dbReference type="Pfam" id="PF00582"/>
    </source>
</evidence>
<feature type="domain" description="UspA" evidence="2">
    <location>
        <begin position="149"/>
        <end position="283"/>
    </location>
</feature>
<dbReference type="CDD" id="cd00293">
    <property type="entry name" value="USP-like"/>
    <property type="match status" value="1"/>
</dbReference>
<feature type="domain" description="UspA" evidence="2">
    <location>
        <begin position="1"/>
        <end position="139"/>
    </location>
</feature>
<dbReference type="InterPro" id="IPR006015">
    <property type="entry name" value="Universal_stress_UspA"/>
</dbReference>
<dbReference type="Pfam" id="PF00582">
    <property type="entry name" value="Usp"/>
    <property type="match status" value="2"/>
</dbReference>
<keyword evidence="4" id="KW-1185">Reference proteome</keyword>
<organism evidence="3 4">
    <name type="scientific">Sphaerisporangium album</name>
    <dbReference type="NCBI Taxonomy" id="509200"/>
    <lineage>
        <taxon>Bacteria</taxon>
        <taxon>Bacillati</taxon>
        <taxon>Actinomycetota</taxon>
        <taxon>Actinomycetes</taxon>
        <taxon>Streptosporangiales</taxon>
        <taxon>Streptosporangiaceae</taxon>
        <taxon>Sphaerisporangium</taxon>
    </lineage>
</organism>